<evidence type="ECO:0000313" key="5">
    <source>
        <dbReference type="EMBL" id="PJA46841.1"/>
    </source>
</evidence>
<evidence type="ECO:0000313" key="6">
    <source>
        <dbReference type="Proteomes" id="UP000231263"/>
    </source>
</evidence>
<dbReference type="NCBIfam" id="NF004363">
    <property type="entry name" value="PRK05738.2-4"/>
    <property type="match status" value="1"/>
</dbReference>
<dbReference type="GO" id="GO:0019843">
    <property type="term" value="F:rRNA binding"/>
    <property type="evidence" value="ECO:0007669"/>
    <property type="project" value="UniProtKB-UniRule"/>
</dbReference>
<dbReference type="AlphaFoldDB" id="A0A2M7XG50"/>
<dbReference type="GO" id="GO:0005840">
    <property type="term" value="C:ribosome"/>
    <property type="evidence" value="ECO:0007669"/>
    <property type="project" value="UniProtKB-KW"/>
</dbReference>
<evidence type="ECO:0000256" key="3">
    <source>
        <dbReference type="ARBA" id="ARBA00023274"/>
    </source>
</evidence>
<dbReference type="GO" id="GO:0006412">
    <property type="term" value="P:translation"/>
    <property type="evidence" value="ECO:0007669"/>
    <property type="project" value="UniProtKB-UniRule"/>
</dbReference>
<comment type="function">
    <text evidence="4">One of the early assembly proteins it binds 23S rRNA. One of the proteins that surrounds the polypeptide exit tunnel on the outside of the ribosome. Forms the main docking site for trigger factor binding to the ribosome.</text>
</comment>
<name>A0A2M7XG50_9BACT</name>
<dbReference type="HAMAP" id="MF_01369_B">
    <property type="entry name" value="Ribosomal_uL23_B"/>
    <property type="match status" value="1"/>
</dbReference>
<dbReference type="InterPro" id="IPR012677">
    <property type="entry name" value="Nucleotide-bd_a/b_plait_sf"/>
</dbReference>
<dbReference type="InterPro" id="IPR012678">
    <property type="entry name" value="Ribosomal_uL23/eL15/eS24_sf"/>
</dbReference>
<dbReference type="GO" id="GO:1990904">
    <property type="term" value="C:ribonucleoprotein complex"/>
    <property type="evidence" value="ECO:0007669"/>
    <property type="project" value="UniProtKB-KW"/>
</dbReference>
<evidence type="ECO:0000256" key="4">
    <source>
        <dbReference type="HAMAP-Rule" id="MF_01369"/>
    </source>
</evidence>
<evidence type="ECO:0000256" key="1">
    <source>
        <dbReference type="ARBA" id="ARBA00006700"/>
    </source>
</evidence>
<reference evidence="6" key="1">
    <citation type="submission" date="2017-09" db="EMBL/GenBank/DDBJ databases">
        <title>Depth-based differentiation of microbial function through sediment-hosted aquifers and enrichment of novel symbionts in the deep terrestrial subsurface.</title>
        <authorList>
            <person name="Probst A.J."/>
            <person name="Ladd B."/>
            <person name="Jarett J.K."/>
            <person name="Geller-Mcgrath D.E."/>
            <person name="Sieber C.M.K."/>
            <person name="Emerson J.B."/>
            <person name="Anantharaman K."/>
            <person name="Thomas B.C."/>
            <person name="Malmstrom R."/>
            <person name="Stieglmeier M."/>
            <person name="Klingl A."/>
            <person name="Woyke T."/>
            <person name="Ryan C.M."/>
            <person name="Banfield J.F."/>
        </authorList>
    </citation>
    <scope>NUCLEOTIDE SEQUENCE [LARGE SCALE GENOMIC DNA]</scope>
</reference>
<dbReference type="Proteomes" id="UP000231263">
    <property type="component" value="Unassembled WGS sequence"/>
</dbReference>
<dbReference type="Gene3D" id="3.30.70.330">
    <property type="match status" value="1"/>
</dbReference>
<dbReference type="GO" id="GO:0003735">
    <property type="term" value="F:structural constituent of ribosome"/>
    <property type="evidence" value="ECO:0007669"/>
    <property type="project" value="InterPro"/>
</dbReference>
<dbReference type="Pfam" id="PF00276">
    <property type="entry name" value="Ribosomal_L23"/>
    <property type="match status" value="1"/>
</dbReference>
<comment type="similarity">
    <text evidence="1 4">Belongs to the universal ribosomal protein uL23 family.</text>
</comment>
<keyword evidence="4" id="KW-0694">RNA-binding</keyword>
<gene>
    <name evidence="4" type="primary">rplW</name>
    <name evidence="5" type="ORF">CO173_01300</name>
</gene>
<keyword evidence="2 4" id="KW-0689">Ribosomal protein</keyword>
<comment type="caution">
    <text evidence="5">The sequence shown here is derived from an EMBL/GenBank/DDBJ whole genome shotgun (WGS) entry which is preliminary data.</text>
</comment>
<organism evidence="5 6">
    <name type="scientific">Candidatus Uhrbacteria bacterium CG_4_9_14_3_um_filter_41_35</name>
    <dbReference type="NCBI Taxonomy" id="1975034"/>
    <lineage>
        <taxon>Bacteria</taxon>
        <taxon>Candidatus Uhriibacteriota</taxon>
    </lineage>
</organism>
<proteinExistence type="inferred from homology"/>
<sequence>MLETLQSMNTYSYQRKLSTLLRKLTLLNMGMLDRFNKEKENVPKSSVTKKTADDQKSVKKTTKKTVAKKTETKVEKKAVRMISKKATSTIISPIVSEKTAQLSDANILTFKVAPGANRIEVRNAFRELYKVTPIRVNMINVRGKAVTFGRMSGKRQDYKKALISLAKGTKVDIFEGI</sequence>
<dbReference type="InterPro" id="IPR013025">
    <property type="entry name" value="Ribosomal_uL23-like"/>
</dbReference>
<comment type="subunit">
    <text evidence="4">Part of the 50S ribosomal subunit. Contacts protein L29, and trigger factor when it is bound to the ribosome.</text>
</comment>
<accession>A0A2M7XG50</accession>
<dbReference type="SUPFAM" id="SSF54189">
    <property type="entry name" value="Ribosomal proteins S24e, L23 and L15e"/>
    <property type="match status" value="1"/>
</dbReference>
<protein>
    <recommendedName>
        <fullName evidence="4">Large ribosomal subunit protein uL23</fullName>
    </recommendedName>
</protein>
<keyword evidence="3 4" id="KW-0687">Ribonucleoprotein</keyword>
<keyword evidence="4" id="KW-0699">rRNA-binding</keyword>
<evidence type="ECO:0000256" key="2">
    <source>
        <dbReference type="ARBA" id="ARBA00022980"/>
    </source>
</evidence>
<dbReference type="EMBL" id="PFWT01000007">
    <property type="protein sequence ID" value="PJA46841.1"/>
    <property type="molecule type" value="Genomic_DNA"/>
</dbReference>